<feature type="compositionally biased region" description="Basic and acidic residues" evidence="2">
    <location>
        <begin position="805"/>
        <end position="817"/>
    </location>
</feature>
<evidence type="ECO:0000259" key="3">
    <source>
        <dbReference type="Pfam" id="PF24883"/>
    </source>
</evidence>
<dbReference type="EMBL" id="MU155224">
    <property type="protein sequence ID" value="KAF9478915.1"/>
    <property type="molecule type" value="Genomic_DNA"/>
</dbReference>
<dbReference type="Pfam" id="PF24883">
    <property type="entry name" value="NPHP3_N"/>
    <property type="match status" value="1"/>
</dbReference>
<evidence type="ECO:0000259" key="4">
    <source>
        <dbReference type="Pfam" id="PF25053"/>
    </source>
</evidence>
<evidence type="ECO:0008006" key="7">
    <source>
        <dbReference type="Google" id="ProtNLM"/>
    </source>
</evidence>
<feature type="region of interest" description="Disordered" evidence="2">
    <location>
        <begin position="788"/>
        <end position="819"/>
    </location>
</feature>
<dbReference type="Gene3D" id="3.40.50.300">
    <property type="entry name" value="P-loop containing nucleotide triphosphate hydrolases"/>
    <property type="match status" value="1"/>
</dbReference>
<keyword evidence="6" id="KW-1185">Reference proteome</keyword>
<comment type="caution">
    <text evidence="5">The sequence shown here is derived from an EMBL/GenBank/DDBJ whole genome shotgun (WGS) entry which is preliminary data.</text>
</comment>
<dbReference type="InterPro" id="IPR056884">
    <property type="entry name" value="NPHP3-like_N"/>
</dbReference>
<evidence type="ECO:0000313" key="6">
    <source>
        <dbReference type="Proteomes" id="UP000807469"/>
    </source>
</evidence>
<dbReference type="Proteomes" id="UP000807469">
    <property type="component" value="Unassembled WGS sequence"/>
</dbReference>
<evidence type="ECO:0000256" key="2">
    <source>
        <dbReference type="SAM" id="MobiDB-lite"/>
    </source>
</evidence>
<accession>A0A9P6D019</accession>
<gene>
    <name evidence="5" type="ORF">BDN70DRAFT_921597</name>
</gene>
<name>A0A9P6D019_9AGAR</name>
<protein>
    <recommendedName>
        <fullName evidence="7">NACHT domain-containing protein</fullName>
    </recommendedName>
</protein>
<dbReference type="AlphaFoldDB" id="A0A9P6D019"/>
<proteinExistence type="predicted"/>
<dbReference type="PANTHER" id="PTHR10039:SF5">
    <property type="entry name" value="NACHT DOMAIN-CONTAINING PROTEIN"/>
    <property type="match status" value="1"/>
</dbReference>
<keyword evidence="1" id="KW-0677">Repeat</keyword>
<sequence>MEIEATFSELSDLVDRLSARIARRVRVDDTVAASDIRASREECRRFASRLEDRRAHPILFKCHVIASDLLVRLDSSVQRSGAVVDGKEFARIWPEEDMVVLHRRVEAIRAEIDADGRTIHVSSATADVHISSDVDDHTTPKPRASKTIIGQSPAYDTESERYAMLRDFLLDSLAFTAMSDREEQVTEAYSETFDWIYRDDTHAFKSWLKADDASGSMYWITGLPGSGKSTLMRFIGEHKQTKELLRVWSGKRPITIASFFFWESGTAVQRSQAGLLRSLLHQLLSNQPNLIPLVFEDIWAQIWTADSRTRVRLTSSWPVWQLSNAFRRFFEVNHERKIYLLVDGLDEFEGDHQVTIGLLEHAHRQPHTKVCVSSRPWGVFEEAFHNAPKLRLQDLTANDMMRFVYGKLNESQQLRQLMVADRQATADLISSIVERADGVFLWVTLAVRTVLEMYKPGDKLADVRQRLETLPRSLNELFHYLLFEANASSASSISRIFQLIRAREVVCDFTRDDDDVALTIWEMALTSDSLKDAAATTPIEKVSDDERTRLSRQTIANISESCVGLVQIHPTRAEKRLVTKLRNRPHNPFLALRKIMYLHRTVKDYLRIDDVWQGVLSHCAGFDPHLCHVRAAVLRFKMSLEKPKRERNINEWWSKIVLAMTHARFSSPASQQDVFDHLNILDDTLNWYWPPRGSVANDSWARSCFGTYEERGGKLYPDPFLSLATKFGVVGYMNIYLDTFEYAYECEKPLLSYAVEYLVHRQSSVYPLSNPRLLEVLFKNGEDPNLFRMPDVDINEEEEEDGEEESKKNGRQKEKKAPSKVKTPWVLALQAVQQAHRRRWIEPYDVNPEGTARWARILRIFLENGADPNVQVQATYKDKLESALEVITRVYEAYRAREIQLVRDLLLVKLGKNSKENNRSRK</sequence>
<organism evidence="5 6">
    <name type="scientific">Pholiota conissans</name>
    <dbReference type="NCBI Taxonomy" id="109636"/>
    <lineage>
        <taxon>Eukaryota</taxon>
        <taxon>Fungi</taxon>
        <taxon>Dikarya</taxon>
        <taxon>Basidiomycota</taxon>
        <taxon>Agaricomycotina</taxon>
        <taxon>Agaricomycetes</taxon>
        <taxon>Agaricomycetidae</taxon>
        <taxon>Agaricales</taxon>
        <taxon>Agaricineae</taxon>
        <taxon>Strophariaceae</taxon>
        <taxon>Pholiota</taxon>
    </lineage>
</organism>
<feature type="domain" description="DUF7791" evidence="4">
    <location>
        <begin position="492"/>
        <end position="639"/>
    </location>
</feature>
<dbReference type="OrthoDB" id="2972795at2759"/>
<dbReference type="InterPro" id="IPR056693">
    <property type="entry name" value="DUF7791"/>
</dbReference>
<dbReference type="InterPro" id="IPR027417">
    <property type="entry name" value="P-loop_NTPase"/>
</dbReference>
<dbReference type="PANTHER" id="PTHR10039">
    <property type="entry name" value="AMELOGENIN"/>
    <property type="match status" value="1"/>
</dbReference>
<evidence type="ECO:0000256" key="1">
    <source>
        <dbReference type="ARBA" id="ARBA00022737"/>
    </source>
</evidence>
<dbReference type="Pfam" id="PF25053">
    <property type="entry name" value="DUF7791"/>
    <property type="match status" value="1"/>
</dbReference>
<dbReference type="SUPFAM" id="SSF52540">
    <property type="entry name" value="P-loop containing nucleoside triphosphate hydrolases"/>
    <property type="match status" value="1"/>
</dbReference>
<reference evidence="5" key="1">
    <citation type="submission" date="2020-11" db="EMBL/GenBank/DDBJ databases">
        <authorList>
            <consortium name="DOE Joint Genome Institute"/>
            <person name="Ahrendt S."/>
            <person name="Riley R."/>
            <person name="Andreopoulos W."/>
            <person name="Labutti K."/>
            <person name="Pangilinan J."/>
            <person name="Ruiz-Duenas F.J."/>
            <person name="Barrasa J.M."/>
            <person name="Sanchez-Garcia M."/>
            <person name="Camarero S."/>
            <person name="Miyauchi S."/>
            <person name="Serrano A."/>
            <person name="Linde D."/>
            <person name="Babiker R."/>
            <person name="Drula E."/>
            <person name="Ayuso-Fernandez I."/>
            <person name="Pacheco R."/>
            <person name="Padilla G."/>
            <person name="Ferreira P."/>
            <person name="Barriuso J."/>
            <person name="Kellner H."/>
            <person name="Castanera R."/>
            <person name="Alfaro M."/>
            <person name="Ramirez L."/>
            <person name="Pisabarro A.G."/>
            <person name="Kuo A."/>
            <person name="Tritt A."/>
            <person name="Lipzen A."/>
            <person name="He G."/>
            <person name="Yan M."/>
            <person name="Ng V."/>
            <person name="Cullen D."/>
            <person name="Martin F."/>
            <person name="Rosso M.-N."/>
            <person name="Henrissat B."/>
            <person name="Hibbett D."/>
            <person name="Martinez A.T."/>
            <person name="Grigoriev I.V."/>
        </authorList>
    </citation>
    <scope>NUCLEOTIDE SEQUENCE</scope>
    <source>
        <strain evidence="5">CIRM-BRFM 674</strain>
    </source>
</reference>
<feature type="domain" description="Nephrocystin 3-like N-terminal" evidence="3">
    <location>
        <begin position="192"/>
        <end position="375"/>
    </location>
</feature>
<feature type="compositionally biased region" description="Acidic residues" evidence="2">
    <location>
        <begin position="793"/>
        <end position="804"/>
    </location>
</feature>
<evidence type="ECO:0000313" key="5">
    <source>
        <dbReference type="EMBL" id="KAF9478915.1"/>
    </source>
</evidence>